<dbReference type="KEGG" id="cthd:CDO33_02060"/>
<dbReference type="AlphaFoldDB" id="A0A2K2F8L9"/>
<accession>A0A2K2F8L9</accession>
<dbReference type="OrthoDB" id="1936420at2"/>
<proteinExistence type="predicted"/>
<dbReference type="RefSeq" id="WP_103083070.1">
    <property type="nucleotide sequence ID" value="NZ_CP021850.1"/>
</dbReference>
<dbReference type="InterPro" id="IPR013785">
    <property type="entry name" value="Aldolase_TIM"/>
</dbReference>
<evidence type="ECO:0000256" key="1">
    <source>
        <dbReference type="SAM" id="Phobius"/>
    </source>
</evidence>
<dbReference type="Gene3D" id="3.20.20.70">
    <property type="entry name" value="Aldolase class I"/>
    <property type="match status" value="1"/>
</dbReference>
<evidence type="ECO:0008006" key="4">
    <source>
        <dbReference type="Google" id="ProtNLM"/>
    </source>
</evidence>
<keyword evidence="1" id="KW-0472">Membrane</keyword>
<keyword evidence="3" id="KW-1185">Reference proteome</keyword>
<reference evidence="2 3" key="1">
    <citation type="submission" date="2017-06" db="EMBL/GenBank/DDBJ databases">
        <title>Investigating the central metabolism of Clostridium thermosuccinogenes.</title>
        <authorList>
            <person name="Koendjbiharie J.G."/>
            <person name="van Kranenburg R."/>
        </authorList>
    </citation>
    <scope>NUCLEOTIDE SEQUENCE [LARGE SCALE GENOMIC DNA]</scope>
    <source>
        <strain evidence="2 3">DSM 5806</strain>
    </source>
</reference>
<gene>
    <name evidence="2" type="ORF">CDQ84_17715</name>
</gene>
<dbReference type="EMBL" id="NIOJ01000076">
    <property type="protein sequence ID" value="PNT95116.1"/>
    <property type="molecule type" value="Genomic_DNA"/>
</dbReference>
<feature type="transmembrane region" description="Helical" evidence="1">
    <location>
        <begin position="71"/>
        <end position="93"/>
    </location>
</feature>
<dbReference type="PANTHER" id="PTHR11228">
    <property type="entry name" value="RADICAL SAM DOMAIN PROTEIN"/>
    <property type="match status" value="1"/>
</dbReference>
<comment type="caution">
    <text evidence="2">The sequence shown here is derived from an EMBL/GenBank/DDBJ whole genome shotgun (WGS) entry which is preliminary data.</text>
</comment>
<name>A0A2K2F8L9_9CLOT</name>
<sequence>MAKRKIELNKSFGFIGARYLQINGIGLKNESELTEYLSNVKNAGVTNIDTTFFGLEEYHDKFAGRQGDFKYLINILNIALKIGIVPQITFVILEDNKDQIEDLVSLLQKYVGVNGAIYGFLHDYRGNGENLENVRLTLQSYEALSDKAKRYINISRYKTEEEWLKSNGFSQYTSRNLVLALRPDNIDMLERMTCDEIIEYLVDLDESYYNAIPDIDVLAKLYGDKNCQKLYRQRDLLWKWQKQFIVDNKLQLHDVKDERLCGSMRF</sequence>
<protein>
    <recommendedName>
        <fullName evidence="4">Radical SAM protein</fullName>
    </recommendedName>
</protein>
<keyword evidence="1" id="KW-0812">Transmembrane</keyword>
<organism evidence="2 3">
    <name type="scientific">Clostridium thermosuccinogenes</name>
    <dbReference type="NCBI Taxonomy" id="84032"/>
    <lineage>
        <taxon>Bacteria</taxon>
        <taxon>Bacillati</taxon>
        <taxon>Bacillota</taxon>
        <taxon>Clostridia</taxon>
        <taxon>Eubacteriales</taxon>
        <taxon>Clostridiaceae</taxon>
        <taxon>Clostridium</taxon>
    </lineage>
</organism>
<dbReference type="InterPro" id="IPR050377">
    <property type="entry name" value="Radical_SAM_PqqE_MftC-like"/>
</dbReference>
<dbReference type="PANTHER" id="PTHR11228:SF7">
    <property type="entry name" value="PQQA PEPTIDE CYCLASE"/>
    <property type="match status" value="1"/>
</dbReference>
<keyword evidence="1" id="KW-1133">Transmembrane helix</keyword>
<dbReference type="InterPro" id="IPR058240">
    <property type="entry name" value="rSAM_sf"/>
</dbReference>
<dbReference type="SUPFAM" id="SSF102114">
    <property type="entry name" value="Radical SAM enzymes"/>
    <property type="match status" value="1"/>
</dbReference>
<dbReference type="Proteomes" id="UP000236151">
    <property type="component" value="Unassembled WGS sequence"/>
</dbReference>
<evidence type="ECO:0000313" key="3">
    <source>
        <dbReference type="Proteomes" id="UP000236151"/>
    </source>
</evidence>
<evidence type="ECO:0000313" key="2">
    <source>
        <dbReference type="EMBL" id="PNT95116.1"/>
    </source>
</evidence>